<dbReference type="SUPFAM" id="SSF88713">
    <property type="entry name" value="Glycoside hydrolase/deacetylase"/>
    <property type="match status" value="1"/>
</dbReference>
<dbReference type="GO" id="GO:0005975">
    <property type="term" value="P:carbohydrate metabolic process"/>
    <property type="evidence" value="ECO:0007669"/>
    <property type="project" value="InterPro"/>
</dbReference>
<evidence type="ECO:0000259" key="2">
    <source>
        <dbReference type="Pfam" id="PF01522"/>
    </source>
</evidence>
<keyword evidence="4" id="KW-1185">Reference proteome</keyword>
<dbReference type="Pfam" id="PF01522">
    <property type="entry name" value="Polysacc_deac_1"/>
    <property type="match status" value="1"/>
</dbReference>
<dbReference type="Proteomes" id="UP001108029">
    <property type="component" value="Unassembled WGS sequence"/>
</dbReference>
<feature type="compositionally biased region" description="Basic residues" evidence="1">
    <location>
        <begin position="197"/>
        <end position="215"/>
    </location>
</feature>
<dbReference type="InterPro" id="IPR002509">
    <property type="entry name" value="NODB_dom"/>
</dbReference>
<dbReference type="EMBL" id="JAJSBI010000011">
    <property type="protein sequence ID" value="MCD9876366.1"/>
    <property type="molecule type" value="Genomic_DNA"/>
</dbReference>
<evidence type="ECO:0000313" key="3">
    <source>
        <dbReference type="EMBL" id="MCD9876366.1"/>
    </source>
</evidence>
<name>A0A9Q3VSE7_9ACTN</name>
<feature type="domain" description="NodB homology" evidence="2">
    <location>
        <begin position="117"/>
        <end position="164"/>
    </location>
</feature>
<dbReference type="AlphaFoldDB" id="A0A9Q3VSE7"/>
<feature type="compositionally biased region" description="Pro residues" evidence="1">
    <location>
        <begin position="107"/>
        <end position="117"/>
    </location>
</feature>
<protein>
    <submittedName>
        <fullName evidence="3">Polysaccharide deacetylase family protein</fullName>
    </submittedName>
</protein>
<dbReference type="GO" id="GO:0016810">
    <property type="term" value="F:hydrolase activity, acting on carbon-nitrogen (but not peptide) bonds"/>
    <property type="evidence" value="ECO:0007669"/>
    <property type="project" value="InterPro"/>
</dbReference>
<proteinExistence type="predicted"/>
<feature type="region of interest" description="Disordered" evidence="1">
    <location>
        <begin position="192"/>
        <end position="215"/>
    </location>
</feature>
<dbReference type="InterPro" id="IPR011330">
    <property type="entry name" value="Glyco_hydro/deAcase_b/a-brl"/>
</dbReference>
<feature type="region of interest" description="Disordered" evidence="1">
    <location>
        <begin position="248"/>
        <end position="294"/>
    </location>
</feature>
<sequence length="294" mass="32578">MGTGRRATFGPLRHRGGAVGDRRRTGLRDAAGPDRGVRRRPDRCRDRSDHPARLRRPGRHGPRRTLRPDHGRRRSRPRTRRRGRAVARRGRRHAHHRHPRLRRPRPRPGAQPCPPPGHEIAVHGYHHRPLLLRGPRATYDDLARDAVADVTGRPPALFRPPYGDDEHHRPSGLPPPGVAPGAVDLLGRGLARAGHPSVRRGHRPAGPARRRHHPAPRLRLHLRHRLLAHHLRALPRILDACQARGRQVGPLREHGAPGLPGTVLSAGRPSPPANGRAVQEGPWATAQRGDAVGS</sequence>
<accession>A0A9Q3VSE7</accession>
<reference evidence="3" key="1">
    <citation type="submission" date="2021-12" db="EMBL/GenBank/DDBJ databases">
        <authorList>
            <person name="Lee J.-H."/>
            <person name="Kim S.-B."/>
        </authorList>
    </citation>
    <scope>NUCLEOTIDE SEQUENCE</scope>
    <source>
        <strain evidence="3">NR30</strain>
    </source>
</reference>
<feature type="compositionally biased region" description="Basic and acidic residues" evidence="1">
    <location>
        <begin position="20"/>
        <end position="36"/>
    </location>
</feature>
<feature type="region of interest" description="Disordered" evidence="1">
    <location>
        <begin position="152"/>
        <end position="176"/>
    </location>
</feature>
<organism evidence="3 4">
    <name type="scientific">Streptomyces guryensis</name>
    <dbReference type="NCBI Taxonomy" id="2886947"/>
    <lineage>
        <taxon>Bacteria</taxon>
        <taxon>Bacillati</taxon>
        <taxon>Actinomycetota</taxon>
        <taxon>Actinomycetes</taxon>
        <taxon>Kitasatosporales</taxon>
        <taxon>Streptomycetaceae</taxon>
        <taxon>Streptomyces</taxon>
    </lineage>
</organism>
<feature type="compositionally biased region" description="Basic residues" evidence="1">
    <location>
        <begin position="53"/>
        <end position="106"/>
    </location>
</feature>
<evidence type="ECO:0000256" key="1">
    <source>
        <dbReference type="SAM" id="MobiDB-lite"/>
    </source>
</evidence>
<comment type="caution">
    <text evidence="3">The sequence shown here is derived from an EMBL/GenBank/DDBJ whole genome shotgun (WGS) entry which is preliminary data.</text>
</comment>
<feature type="region of interest" description="Disordered" evidence="1">
    <location>
        <begin position="1"/>
        <end position="121"/>
    </location>
</feature>
<dbReference type="RefSeq" id="WP_232650731.1">
    <property type="nucleotide sequence ID" value="NZ_JAJSBI010000011.1"/>
</dbReference>
<dbReference type="Gene3D" id="3.20.20.370">
    <property type="entry name" value="Glycoside hydrolase/deacetylase"/>
    <property type="match status" value="1"/>
</dbReference>
<gene>
    <name evidence="3" type="ORF">LJ657_22505</name>
</gene>
<evidence type="ECO:0000313" key="4">
    <source>
        <dbReference type="Proteomes" id="UP001108029"/>
    </source>
</evidence>
<feature type="compositionally biased region" description="Basic and acidic residues" evidence="1">
    <location>
        <begin position="43"/>
        <end position="52"/>
    </location>
</feature>